<evidence type="ECO:0000313" key="2">
    <source>
        <dbReference type="Proteomes" id="UP000017023"/>
    </source>
</evidence>
<protein>
    <submittedName>
        <fullName evidence="1">Uncharacterized protein</fullName>
    </submittedName>
</protein>
<evidence type="ECO:0000313" key="1">
    <source>
        <dbReference type="EMBL" id="ERK00342.1"/>
    </source>
</evidence>
<organism evidence="1 2">
    <name type="scientific">Segatella salivae F0493</name>
    <dbReference type="NCBI Taxonomy" id="1395125"/>
    <lineage>
        <taxon>Bacteria</taxon>
        <taxon>Pseudomonadati</taxon>
        <taxon>Bacteroidota</taxon>
        <taxon>Bacteroidia</taxon>
        <taxon>Bacteroidales</taxon>
        <taxon>Prevotellaceae</taxon>
        <taxon>Segatella</taxon>
    </lineage>
</organism>
<comment type="caution">
    <text evidence="1">The sequence shown here is derived from an EMBL/GenBank/DDBJ whole genome shotgun (WGS) entry which is preliminary data.</text>
</comment>
<sequence>MRRLAFHEVVCDEAQVLHHAIVEVCGNQVLTSYTFTGEPAMTEWIGGKAFIRNGKLEY</sequence>
<name>U2KPA6_9BACT</name>
<dbReference type="Proteomes" id="UP000017023">
    <property type="component" value="Unassembled WGS sequence"/>
</dbReference>
<proteinExistence type="predicted"/>
<gene>
    <name evidence="1" type="ORF">HMPREF9145_2262</name>
</gene>
<dbReference type="PATRIC" id="fig|1395125.3.peg.1471"/>
<accession>U2KPA6</accession>
<dbReference type="EMBL" id="AWGW01000021">
    <property type="protein sequence ID" value="ERK00342.1"/>
    <property type="molecule type" value="Genomic_DNA"/>
</dbReference>
<dbReference type="AlphaFoldDB" id="U2KPA6"/>
<reference evidence="1 2" key="1">
    <citation type="submission" date="2013-08" db="EMBL/GenBank/DDBJ databases">
        <authorList>
            <person name="Durkin A.S."/>
            <person name="Haft D.R."/>
            <person name="McCorrison J."/>
            <person name="Torralba M."/>
            <person name="Gillis M."/>
            <person name="Haft D.H."/>
            <person name="Methe B."/>
            <person name="Sutton G."/>
            <person name="Nelson K.E."/>
        </authorList>
    </citation>
    <scope>NUCLEOTIDE SEQUENCE [LARGE SCALE GENOMIC DNA]</scope>
    <source>
        <strain evidence="1 2">F0493</strain>
    </source>
</reference>